<dbReference type="AlphaFoldDB" id="A0A915KWV4"/>
<sequence length="86" mass="9647">MEDTQMRVGGRRYQNVPQGGDGGSQSTDDRYKLHLCQLLYAIHFEIIAVAAGVLVKPALLETRAELHNCYLRGGRTFAQGRTLEQR</sequence>
<dbReference type="WBParaSite" id="nRc.2.0.1.t43291-RA">
    <property type="protein sequence ID" value="nRc.2.0.1.t43291-RA"/>
    <property type="gene ID" value="nRc.2.0.1.g43291"/>
</dbReference>
<feature type="region of interest" description="Disordered" evidence="1">
    <location>
        <begin position="1"/>
        <end position="26"/>
    </location>
</feature>
<protein>
    <submittedName>
        <fullName evidence="3">Uncharacterized protein</fullName>
    </submittedName>
</protein>
<proteinExistence type="predicted"/>
<evidence type="ECO:0000256" key="1">
    <source>
        <dbReference type="SAM" id="MobiDB-lite"/>
    </source>
</evidence>
<evidence type="ECO:0000313" key="2">
    <source>
        <dbReference type="Proteomes" id="UP000887565"/>
    </source>
</evidence>
<dbReference type="Proteomes" id="UP000887565">
    <property type="component" value="Unplaced"/>
</dbReference>
<accession>A0A915KWV4</accession>
<evidence type="ECO:0000313" key="3">
    <source>
        <dbReference type="WBParaSite" id="nRc.2.0.1.t43291-RA"/>
    </source>
</evidence>
<keyword evidence="2" id="KW-1185">Reference proteome</keyword>
<organism evidence="2 3">
    <name type="scientific">Romanomermis culicivorax</name>
    <name type="common">Nematode worm</name>
    <dbReference type="NCBI Taxonomy" id="13658"/>
    <lineage>
        <taxon>Eukaryota</taxon>
        <taxon>Metazoa</taxon>
        <taxon>Ecdysozoa</taxon>
        <taxon>Nematoda</taxon>
        <taxon>Enoplea</taxon>
        <taxon>Dorylaimia</taxon>
        <taxon>Mermithida</taxon>
        <taxon>Mermithoidea</taxon>
        <taxon>Mermithidae</taxon>
        <taxon>Romanomermis</taxon>
    </lineage>
</organism>
<reference evidence="3" key="1">
    <citation type="submission" date="2022-11" db="UniProtKB">
        <authorList>
            <consortium name="WormBaseParasite"/>
        </authorList>
    </citation>
    <scope>IDENTIFICATION</scope>
</reference>
<name>A0A915KWV4_ROMCU</name>